<feature type="region of interest" description="Disordered" evidence="1">
    <location>
        <begin position="592"/>
        <end position="615"/>
    </location>
</feature>
<organism evidence="2">
    <name type="scientific">Burkholderia phage vB_BgluM-SURPRISE13</name>
    <dbReference type="NCBI Taxonomy" id="3159457"/>
    <lineage>
        <taxon>Viruses</taxon>
    </lineage>
</organism>
<accession>A0AAU7PG89</accession>
<name>A0AAU7PG89_9VIRU</name>
<dbReference type="EMBL" id="PP856017">
    <property type="protein sequence ID" value="XBS47527.1"/>
    <property type="molecule type" value="Genomic_DNA"/>
</dbReference>
<dbReference type="InterPro" id="IPR050149">
    <property type="entry name" value="Collagen_superfamily"/>
</dbReference>
<protein>
    <submittedName>
        <fullName evidence="2">Tail fiber protein</fullName>
    </submittedName>
</protein>
<sequence length="1326" mass="133321">MTDSADVLGKTILQLDPLTGEIDLANSYIEVHVVGQTSSQKVSLDQVGADGKSAYEVAVDAGYSGTQTQWLASLVGANGKSAYQSALDTGFVGTEAQFVASLQGAKGDKGDTGTKGDTGATGQSAYQAAVAAGFSGDINAWLTSLQGAKGDKGDTGNTGAAGADGHTIIATTGAPAAGVGNNGDLAFDAAASTIYGPKAAGAWPAGVVLKGAKGDTGNTGTAGTNGNTVLTTAGAPAAGTGVNGDFAYDPATFTFYGPKAAGVWPAGVVLKGAKGDTGNTGNTGATGNSAYQDAVAQGYGGTLTQWLASLVGAKGDTGTAGADGKSAYQVAVDGGFVGDEAAWLLSLHGTSAYQDAVTAGFVGDVNAWLASLKGAKGDKGDTGTAGTNAVLGHLVGSVATSADLPDVSGFEQADYFMVGTHIWMNLNGEWTDMGDFQGVPGQDGSGITVLGQLPSTDYLPVGAHRNGDAWLIGTVMYVWNGADWQLQGQQGLQGPVGPTGATGATGPSAWDVVRSQHPDIDTIDKFVTYITGPQGLKGDTAISFVADGTVATVGDLPATGTNNHGYLVGNDTDGYDFHVWINSQWVNLGNNVGPKGDTGAQGTTGPQGPAGKPMTAKGVLANTAALPSTSQQVGDTYSISGHFWTWDGAQFVDQGDFTGPAGAKGDKGDVGSPVNAKGSVANTGALPSTGNANGDAYEIGGFIYVYNSAMAQFVNMGQWRGTAGTNGTNGTDGKSAYELAQAAGFSGSQSEWLASLKGADGVSFTFLGSFANAAALPTGTHTGASATTQDTEHIYLWDATNGWVDNGPIGVQGPQGFKGDTGNTGAAGESAYQIAVDNGFVGDVTAWLTSLKGLNGDSAYTVAVGNGFVGTQAQWLASLVGPKGDKGDTGSQGEQGVKGDKGDTGNTGATGTSLAYIGDFANSGALPAGTLSQVATAGGHIFINNGTTWVDAGPVAQGPQGEKGDKGDTGNTGAAGESAYQVAVDSGFVGTEAQWLASLIGPTGASAVQDAIAAGKLSPGATINDYITLTTGPQGPEGEQGPVGDTGPAISIIGTVADEASLPATGVVGTGYAIPDSSTPGTYNCYIWLSATSQWFNLGHVVGAQGPKGDQGLRGLQGTVGPIGPTGATGTLWIVLQRNPQAQDGRVGDYFYNSNTQEFFTKTDTATWASLGHIGGGNLNAPAQTGKFQGYTDTGWANLPDVVNALPTDNGTYQLVNGAWKAMDTYTLKAMDVTITGGVGTVDLSLARIFRIQNTAATTINITNPPDASHGTTVVIKVYGKVGAFTWNLPSGSIRWFDGSAPPFTNSTTTIVLQWDGTEWVGSVPN</sequence>
<reference evidence="2" key="1">
    <citation type="submission" date="2024-05" db="EMBL/GenBank/DDBJ databases">
        <title>Isolation and characterization of the novel Burkholderia jumbo bacteriophage Surprise13.</title>
        <authorList>
            <person name="Supina B.S.I."/>
            <person name="Dennis J."/>
        </authorList>
    </citation>
    <scope>NUCLEOTIDE SEQUENCE</scope>
</reference>
<gene>
    <name evidence="2" type="ORF">SURPRISE13_173</name>
</gene>
<proteinExistence type="predicted"/>
<dbReference type="GO" id="GO:0005615">
    <property type="term" value="C:extracellular space"/>
    <property type="evidence" value="ECO:0007669"/>
    <property type="project" value="TreeGrafter"/>
</dbReference>
<evidence type="ECO:0000313" key="2">
    <source>
        <dbReference type="EMBL" id="XBS47527.1"/>
    </source>
</evidence>
<feature type="region of interest" description="Disordered" evidence="1">
    <location>
        <begin position="954"/>
        <end position="974"/>
    </location>
</feature>
<evidence type="ECO:0000256" key="1">
    <source>
        <dbReference type="SAM" id="MobiDB-lite"/>
    </source>
</evidence>
<dbReference type="GO" id="GO:0031012">
    <property type="term" value="C:extracellular matrix"/>
    <property type="evidence" value="ECO:0007669"/>
    <property type="project" value="TreeGrafter"/>
</dbReference>
<feature type="region of interest" description="Disordered" evidence="1">
    <location>
        <begin position="881"/>
        <end position="908"/>
    </location>
</feature>
<dbReference type="PANTHER" id="PTHR24023:SF1082">
    <property type="entry name" value="COLLAGEN TRIPLE HELIX REPEAT"/>
    <property type="match status" value="1"/>
</dbReference>
<dbReference type="PANTHER" id="PTHR24023">
    <property type="entry name" value="COLLAGEN ALPHA"/>
    <property type="match status" value="1"/>
</dbReference>
<feature type="compositionally biased region" description="Low complexity" evidence="1">
    <location>
        <begin position="598"/>
        <end position="611"/>
    </location>
</feature>